<feature type="signal peptide" evidence="1">
    <location>
        <begin position="1"/>
        <end position="18"/>
    </location>
</feature>
<evidence type="ECO:0000313" key="2">
    <source>
        <dbReference type="EMBL" id="OHX64140.1"/>
    </source>
</evidence>
<dbReference type="EMBL" id="JRYR02000002">
    <property type="protein sequence ID" value="OHX64140.1"/>
    <property type="molecule type" value="Genomic_DNA"/>
</dbReference>
<dbReference type="Proteomes" id="UP000179797">
    <property type="component" value="Unassembled WGS sequence"/>
</dbReference>
<accession>A0A1S1YSZ2</accession>
<protein>
    <submittedName>
        <fullName evidence="2">Uncharacterized protein</fullName>
    </submittedName>
</protein>
<reference evidence="2 3" key="1">
    <citation type="journal article" date="2012" name="Int. J. Syst. Evol. Microbiol.">
        <title>Flammeovirga pacifica sp. nov., isolated from deep-sea sediment.</title>
        <authorList>
            <person name="Xu H."/>
            <person name="Fu Y."/>
            <person name="Yang N."/>
            <person name="Ding Z."/>
            <person name="Lai Q."/>
            <person name="Zeng R."/>
        </authorList>
    </citation>
    <scope>NUCLEOTIDE SEQUENCE [LARGE SCALE GENOMIC DNA]</scope>
    <source>
        <strain evidence="3">DSM 24597 / LMG 26175 / WPAGA1</strain>
    </source>
</reference>
<evidence type="ECO:0000313" key="3">
    <source>
        <dbReference type="Proteomes" id="UP000179797"/>
    </source>
</evidence>
<keyword evidence="1" id="KW-0732">Signal</keyword>
<organism evidence="2 3">
    <name type="scientific">Flammeovirga pacifica</name>
    <dbReference type="NCBI Taxonomy" id="915059"/>
    <lineage>
        <taxon>Bacteria</taxon>
        <taxon>Pseudomonadati</taxon>
        <taxon>Bacteroidota</taxon>
        <taxon>Cytophagia</taxon>
        <taxon>Cytophagales</taxon>
        <taxon>Flammeovirgaceae</taxon>
        <taxon>Flammeovirga</taxon>
    </lineage>
</organism>
<comment type="caution">
    <text evidence="2">The sequence shown here is derived from an EMBL/GenBank/DDBJ whole genome shotgun (WGS) entry which is preliminary data.</text>
</comment>
<gene>
    <name evidence="2" type="ORF">NH26_21280</name>
</gene>
<name>A0A1S1YSZ2_FLAPC</name>
<evidence type="ECO:0000256" key="1">
    <source>
        <dbReference type="SAM" id="SignalP"/>
    </source>
</evidence>
<feature type="chain" id="PRO_5010352871" evidence="1">
    <location>
        <begin position="19"/>
        <end position="145"/>
    </location>
</feature>
<sequence>MKRSLIFLLVLLSTSLYAQINLKGYVIGKSLESNKHASSKISFGGQYGNLVTSRNNNDIIYGLTFNPEKGGSQKLLTKTEVTKFIQSLNHYFKVKMKHEANGKDGVFNGVANGCIFIVNYTHKQFPTGLHYYIEMLIYNPKLGAM</sequence>
<dbReference type="STRING" id="915059.NH26_21280"/>
<dbReference type="AlphaFoldDB" id="A0A1S1YSZ2"/>
<keyword evidence="3" id="KW-1185">Reference proteome</keyword>
<proteinExistence type="predicted"/>
<dbReference type="RefSeq" id="WP_044226342.1">
    <property type="nucleotide sequence ID" value="NZ_JRYR02000002.1"/>
</dbReference>
<dbReference type="OrthoDB" id="980763at2"/>